<dbReference type="SMART" id="SM00287">
    <property type="entry name" value="SH3b"/>
    <property type="match status" value="1"/>
</dbReference>
<gene>
    <name evidence="3" type="ORF">COV58_03750</name>
</gene>
<keyword evidence="1" id="KW-1133">Transmembrane helix</keyword>
<evidence type="ECO:0000313" key="3">
    <source>
        <dbReference type="EMBL" id="PIQ73204.1"/>
    </source>
</evidence>
<dbReference type="Gene3D" id="2.30.30.40">
    <property type="entry name" value="SH3 Domains"/>
    <property type="match status" value="1"/>
</dbReference>
<sequence length="297" mass="32693">MYTLMKRKLIVFAGLILAFILFVGVKFFFFDSPGNTGRIKIVSSPTAGVFINSAPVGSTTFETRLVPGEYTIKLIPEGEDTKTVTWEGKVQVFENSLTYISREMGTSDLTSAGEILTLTAMEKSPLSETGQVSLVTNPPGAIVFLNNDEKGVSPIVLDEVPVGEHELAVYLPGFFKRSQKINVEKGHIVNSLFKLALDKTHKTLEQEISEQKKEATASADIDNITTADNNPQNTLTVLETPTGSLNVREDATVLAAKIGEVTPGDKYEYIEEANGWYKIIFNKEEGWVFGDFIKLNE</sequence>
<dbReference type="Pfam" id="PF08308">
    <property type="entry name" value="PEGA"/>
    <property type="match status" value="1"/>
</dbReference>
<dbReference type="Pfam" id="PF08239">
    <property type="entry name" value="SH3_3"/>
    <property type="match status" value="1"/>
</dbReference>
<reference evidence="3 4" key="1">
    <citation type="submission" date="2017-09" db="EMBL/GenBank/DDBJ databases">
        <title>Depth-based differentiation of microbial function through sediment-hosted aquifers and enrichment of novel symbionts in the deep terrestrial subsurface.</title>
        <authorList>
            <person name="Probst A.J."/>
            <person name="Ladd B."/>
            <person name="Jarett J.K."/>
            <person name="Geller-Mcgrath D.E."/>
            <person name="Sieber C.M."/>
            <person name="Emerson J.B."/>
            <person name="Anantharaman K."/>
            <person name="Thomas B.C."/>
            <person name="Malmstrom R."/>
            <person name="Stieglmeier M."/>
            <person name="Klingl A."/>
            <person name="Woyke T."/>
            <person name="Ryan C.M."/>
            <person name="Banfield J.F."/>
        </authorList>
    </citation>
    <scope>NUCLEOTIDE SEQUENCE [LARGE SCALE GENOMIC DNA]</scope>
    <source>
        <strain evidence="3">CG11_big_fil_rev_8_21_14_0_20_36_8</strain>
    </source>
</reference>
<dbReference type="PANTHER" id="PTHR36194:SF1">
    <property type="entry name" value="S-LAYER-LIKE PROTEIN"/>
    <property type="match status" value="1"/>
</dbReference>
<evidence type="ECO:0000256" key="1">
    <source>
        <dbReference type="SAM" id="Phobius"/>
    </source>
</evidence>
<keyword evidence="1" id="KW-0472">Membrane</keyword>
<dbReference type="PANTHER" id="PTHR36194">
    <property type="entry name" value="S-LAYER-LIKE PROTEIN"/>
    <property type="match status" value="1"/>
</dbReference>
<accession>A0A2M6ITJ9</accession>
<dbReference type="AlphaFoldDB" id="A0A2M6ITJ9"/>
<comment type="caution">
    <text evidence="3">The sequence shown here is derived from an EMBL/GenBank/DDBJ whole genome shotgun (WGS) entry which is preliminary data.</text>
</comment>
<dbReference type="InterPro" id="IPR003646">
    <property type="entry name" value="SH3-like_bac-type"/>
</dbReference>
<dbReference type="Proteomes" id="UP000231056">
    <property type="component" value="Unassembled WGS sequence"/>
</dbReference>
<dbReference type="InterPro" id="IPR013229">
    <property type="entry name" value="PEGA"/>
</dbReference>
<dbReference type="PROSITE" id="PS51781">
    <property type="entry name" value="SH3B"/>
    <property type="match status" value="1"/>
</dbReference>
<evidence type="ECO:0000259" key="2">
    <source>
        <dbReference type="PROSITE" id="PS51781"/>
    </source>
</evidence>
<feature type="domain" description="SH3b" evidence="2">
    <location>
        <begin position="232"/>
        <end position="297"/>
    </location>
</feature>
<proteinExistence type="predicted"/>
<keyword evidence="1" id="KW-0812">Transmembrane</keyword>
<organism evidence="3 4">
    <name type="scientific">Candidatus Roizmanbacteria bacterium CG11_big_fil_rev_8_21_14_0_20_36_8</name>
    <dbReference type="NCBI Taxonomy" id="1974856"/>
    <lineage>
        <taxon>Bacteria</taxon>
        <taxon>Candidatus Roizmaniibacteriota</taxon>
    </lineage>
</organism>
<protein>
    <recommendedName>
        <fullName evidence="2">SH3b domain-containing protein</fullName>
    </recommendedName>
</protein>
<feature type="transmembrane region" description="Helical" evidence="1">
    <location>
        <begin position="9"/>
        <end position="30"/>
    </location>
</feature>
<evidence type="ECO:0000313" key="4">
    <source>
        <dbReference type="Proteomes" id="UP000231056"/>
    </source>
</evidence>
<dbReference type="EMBL" id="PCVM01000088">
    <property type="protein sequence ID" value="PIQ73204.1"/>
    <property type="molecule type" value="Genomic_DNA"/>
</dbReference>
<name>A0A2M6ITJ9_9BACT</name>